<sequence>MALKPTIYKFKIALSDFNNDHYDSLQLTVAQHPSETLERMMARLMAFCIHAADDKDKLMAFTKGLSSVDEPDIWLKGLDDQLHLWLDVGEPSFERMKKACRLAKKTVVYTFNSKSDVWWKQTQAQLSTLPISVFQFDWDEIKALSGLASRTMDITLTITGQSIYAVVEDEQLELNWVNLQ</sequence>
<dbReference type="PANTHER" id="PTHR38784">
    <property type="entry name" value="SUCROSE PHOSPHORYLASE"/>
    <property type="match status" value="1"/>
</dbReference>
<accession>A0AAW8R2F8</accession>
<dbReference type="PANTHER" id="PTHR38784:SF1">
    <property type="entry name" value="SUCROSE PHOSPHORYLASE"/>
    <property type="match status" value="1"/>
</dbReference>
<evidence type="ECO:0000313" key="2">
    <source>
        <dbReference type="Proteomes" id="UP001249020"/>
    </source>
</evidence>
<dbReference type="SMART" id="SM01322">
    <property type="entry name" value="YaeQ"/>
    <property type="match status" value="1"/>
</dbReference>
<reference evidence="1 2" key="1">
    <citation type="submission" date="2023-09" db="EMBL/GenBank/DDBJ databases">
        <authorList>
            <person name="Rey-Velasco X."/>
        </authorList>
    </citation>
    <scope>NUCLEOTIDE SEQUENCE [LARGE SCALE GENOMIC DNA]</scope>
    <source>
        <strain evidence="1 2">W409</strain>
    </source>
</reference>
<dbReference type="EMBL" id="JAVRIE010000002">
    <property type="protein sequence ID" value="MDT0582502.1"/>
    <property type="molecule type" value="Genomic_DNA"/>
</dbReference>
<gene>
    <name evidence="1" type="ORF">RM544_08115</name>
</gene>
<evidence type="ECO:0000313" key="1">
    <source>
        <dbReference type="EMBL" id="MDT0582502.1"/>
    </source>
</evidence>
<dbReference type="SUPFAM" id="SSF52980">
    <property type="entry name" value="Restriction endonuclease-like"/>
    <property type="match status" value="1"/>
</dbReference>
<dbReference type="InterPro" id="IPR038590">
    <property type="entry name" value="YaeQ_sf"/>
</dbReference>
<comment type="caution">
    <text evidence="1">The sequence shown here is derived from an EMBL/GenBank/DDBJ whole genome shotgun (WGS) entry which is preliminary data.</text>
</comment>
<dbReference type="Pfam" id="PF07152">
    <property type="entry name" value="YaeQ"/>
    <property type="match status" value="1"/>
</dbReference>
<dbReference type="Gene3D" id="3.10.640.10">
    <property type="entry name" value="Restriction endonuclease-like alpha-beta roll domain"/>
    <property type="match status" value="1"/>
</dbReference>
<keyword evidence="2" id="KW-1185">Reference proteome</keyword>
<organism evidence="1 2">
    <name type="scientific">Brumicola blandensis</name>
    <dbReference type="NCBI Taxonomy" id="3075611"/>
    <lineage>
        <taxon>Bacteria</taxon>
        <taxon>Pseudomonadati</taxon>
        <taxon>Pseudomonadota</taxon>
        <taxon>Gammaproteobacteria</taxon>
        <taxon>Alteromonadales</taxon>
        <taxon>Alteromonadaceae</taxon>
        <taxon>Brumicola</taxon>
    </lineage>
</organism>
<dbReference type="InterPro" id="IPR009822">
    <property type="entry name" value="YaeQ"/>
</dbReference>
<dbReference type="InterPro" id="IPR011335">
    <property type="entry name" value="Restrct_endonuc-II-like"/>
</dbReference>
<protein>
    <submittedName>
        <fullName evidence="1">YaeQ family protein</fullName>
    </submittedName>
</protein>
<dbReference type="Proteomes" id="UP001249020">
    <property type="component" value="Unassembled WGS sequence"/>
</dbReference>
<dbReference type="AlphaFoldDB" id="A0AAW8R2F8"/>
<proteinExistence type="predicted"/>
<name>A0AAW8R2F8_9ALTE</name>
<dbReference type="PIRSF" id="PIRSF011484">
    <property type="entry name" value="YaeQ"/>
    <property type="match status" value="1"/>
</dbReference>
<dbReference type="RefSeq" id="WP_311361261.1">
    <property type="nucleotide sequence ID" value="NZ_JAVRIE010000002.1"/>
</dbReference>